<dbReference type="RefSeq" id="WP_094364128.1">
    <property type="nucleotide sequence ID" value="NZ_NMVQ01000017.1"/>
</dbReference>
<evidence type="ECO:0008006" key="3">
    <source>
        <dbReference type="Google" id="ProtNLM"/>
    </source>
</evidence>
<dbReference type="InterPro" id="IPR034660">
    <property type="entry name" value="DinB/YfiT-like"/>
</dbReference>
<sequence length="175" mass="18857">MSAVLNTILKDLAGRLTDTLDGVADGLDQQTAERVPAPGTNSICWLLWHSARCIDQQLHGLIGGTQLWQQWKPRLAIPLPDDRLGLAEIGYAQDPADAARVSAPVADLEAYLRECCSELVAHCATVDEPTLATIVDRDWDPPVTHGARLVSIVNDVTQHLGAAAYLRGMLSASLD</sequence>
<dbReference type="Gene3D" id="1.20.120.450">
    <property type="entry name" value="dinb family like domain"/>
    <property type="match status" value="1"/>
</dbReference>
<keyword evidence="2" id="KW-1185">Reference proteome</keyword>
<comment type="caution">
    <text evidence="1">The sequence shown here is derived from an EMBL/GenBank/DDBJ whole genome shotgun (WGS) entry which is preliminary data.</text>
</comment>
<dbReference type="AlphaFoldDB" id="A0A255H0K1"/>
<dbReference type="OrthoDB" id="2363925at2"/>
<dbReference type="SUPFAM" id="SSF109854">
    <property type="entry name" value="DinB/YfiT-like putative metalloenzymes"/>
    <property type="match status" value="1"/>
</dbReference>
<organism evidence="1 2">
    <name type="scientific">Enemella dayhoffiae</name>
    <dbReference type="NCBI Taxonomy" id="2016507"/>
    <lineage>
        <taxon>Bacteria</taxon>
        <taxon>Bacillati</taxon>
        <taxon>Actinomycetota</taxon>
        <taxon>Actinomycetes</taxon>
        <taxon>Propionibacteriales</taxon>
        <taxon>Propionibacteriaceae</taxon>
        <taxon>Enemella</taxon>
    </lineage>
</organism>
<evidence type="ECO:0000313" key="1">
    <source>
        <dbReference type="EMBL" id="OYO21260.1"/>
    </source>
</evidence>
<accession>A0A255H0K1</accession>
<proteinExistence type="predicted"/>
<name>A0A255H0K1_9ACTN</name>
<protein>
    <recommendedName>
        <fullName evidence="3">DUF664 domain-containing protein</fullName>
    </recommendedName>
</protein>
<evidence type="ECO:0000313" key="2">
    <source>
        <dbReference type="Proteomes" id="UP000216311"/>
    </source>
</evidence>
<gene>
    <name evidence="1" type="ORF">CGZ93_10655</name>
</gene>
<reference evidence="1 2" key="1">
    <citation type="submission" date="2017-07" db="EMBL/GenBank/DDBJ databases">
        <title>Draft whole genome sequences of clinical Proprionibacteriaceae strains.</title>
        <authorList>
            <person name="Bernier A.-M."/>
            <person name="Bernard K."/>
            <person name="Domingo M.-C."/>
        </authorList>
    </citation>
    <scope>NUCLEOTIDE SEQUENCE [LARGE SCALE GENOMIC DNA]</scope>
    <source>
        <strain evidence="1 2">NML 130396</strain>
    </source>
</reference>
<dbReference type="Proteomes" id="UP000216311">
    <property type="component" value="Unassembled WGS sequence"/>
</dbReference>
<dbReference type="EMBL" id="NMVQ01000017">
    <property type="protein sequence ID" value="OYO21260.1"/>
    <property type="molecule type" value="Genomic_DNA"/>
</dbReference>
<dbReference type="InterPro" id="IPR007061">
    <property type="entry name" value="MST-like"/>
</dbReference>
<dbReference type="Pfam" id="PF04978">
    <property type="entry name" value="MST"/>
    <property type="match status" value="1"/>
</dbReference>